<reference evidence="11 12" key="1">
    <citation type="journal article" date="2007" name="Science">
        <title>Sea anemone genome reveals ancestral eumetazoan gene repertoire and genomic organization.</title>
        <authorList>
            <person name="Putnam N.H."/>
            <person name="Srivastava M."/>
            <person name="Hellsten U."/>
            <person name="Dirks B."/>
            <person name="Chapman J."/>
            <person name="Salamov A."/>
            <person name="Terry A."/>
            <person name="Shapiro H."/>
            <person name="Lindquist E."/>
            <person name="Kapitonov V.V."/>
            <person name="Jurka J."/>
            <person name="Genikhovich G."/>
            <person name="Grigoriev I.V."/>
            <person name="Lucas S.M."/>
            <person name="Steele R.E."/>
            <person name="Finnerty J.R."/>
            <person name="Technau U."/>
            <person name="Martindale M.Q."/>
            <person name="Rokhsar D.S."/>
        </authorList>
    </citation>
    <scope>NUCLEOTIDE SEQUENCE [LARGE SCALE GENOMIC DNA]</scope>
    <source>
        <strain evidence="12">CH2 X CH6</strain>
    </source>
</reference>
<dbReference type="AlphaFoldDB" id="A7RF83"/>
<dbReference type="eggNOG" id="KOG4219">
    <property type="taxonomic scope" value="Eukaryota"/>
</dbReference>
<dbReference type="InParanoid" id="A7RF83"/>
<feature type="transmembrane region" description="Helical" evidence="9">
    <location>
        <begin position="154"/>
        <end position="174"/>
    </location>
</feature>
<keyword evidence="3 9" id="KW-1133">Transmembrane helix</keyword>
<protein>
    <recommendedName>
        <fullName evidence="10">G-protein coupled receptors family 1 profile domain-containing protein</fullName>
    </recommendedName>
</protein>
<dbReference type="Pfam" id="PF00001">
    <property type="entry name" value="7tm_1"/>
    <property type="match status" value="1"/>
</dbReference>
<sequence>MDLNLTGNFTFPNSKQNQSSMCLPYKDEVWVKALKGATYVLIIALSLLGNSLTIYVISKKKAMRSTTNFLIANKCVADLFITCVSMPIVTMVNIQGFQNFTSFTLAFIVCKLNPVIHGTSMESAILSLTAIAFDRLFAIVRPLRKVITTSKVRLIIVGIWVVSLLTLVPLLYVIKIEFTAQDGGHYLCYERWPEGFDQELAAKGYTLVLFLSFYGIPLTTMAVVYVIIIQKLWGHGMEITELLPAFVRRKQETNRKIFKMLVTVVLTFALCWLTFNVRMFLGFFGETNNIPCTLQPHLYFMAFSIAHSNSAITPLIYYFFNQSFRRNFKKVACEIVPFLRRCGNEENKFLGETTNDTMTNRSVRLSRYDSEYRAKGESVHRQKLGASRRRTSSLATSTA</sequence>
<evidence type="ECO:0000256" key="7">
    <source>
        <dbReference type="ARBA" id="ARBA00023224"/>
    </source>
</evidence>
<dbReference type="OMA" id="IVTMVNI"/>
<evidence type="ECO:0000256" key="1">
    <source>
        <dbReference type="ARBA" id="ARBA00004141"/>
    </source>
</evidence>
<dbReference type="Proteomes" id="UP000001593">
    <property type="component" value="Unassembled WGS sequence"/>
</dbReference>
<organism evidence="11 12">
    <name type="scientific">Nematostella vectensis</name>
    <name type="common">Starlet sea anemone</name>
    <dbReference type="NCBI Taxonomy" id="45351"/>
    <lineage>
        <taxon>Eukaryota</taxon>
        <taxon>Metazoa</taxon>
        <taxon>Cnidaria</taxon>
        <taxon>Anthozoa</taxon>
        <taxon>Hexacorallia</taxon>
        <taxon>Actiniaria</taxon>
        <taxon>Edwardsiidae</taxon>
        <taxon>Nematostella</taxon>
    </lineage>
</organism>
<feature type="domain" description="G-protein coupled receptors family 1 profile" evidence="10">
    <location>
        <begin position="49"/>
        <end position="317"/>
    </location>
</feature>
<feature type="transmembrane region" description="Helical" evidence="9">
    <location>
        <begin position="297"/>
        <end position="320"/>
    </location>
</feature>
<dbReference type="SMART" id="SM01381">
    <property type="entry name" value="7TM_GPCR_Srsx"/>
    <property type="match status" value="1"/>
</dbReference>
<keyword evidence="2 9" id="KW-0812">Transmembrane</keyword>
<dbReference type="GO" id="GO:0007186">
    <property type="term" value="P:G protein-coupled receptor signaling pathway"/>
    <property type="evidence" value="ECO:0000318"/>
    <property type="project" value="GO_Central"/>
</dbReference>
<dbReference type="PhylomeDB" id="A7RF83"/>
<evidence type="ECO:0000256" key="2">
    <source>
        <dbReference type="ARBA" id="ARBA00022692"/>
    </source>
</evidence>
<dbReference type="PROSITE" id="PS50262">
    <property type="entry name" value="G_PROTEIN_RECEP_F1_2"/>
    <property type="match status" value="1"/>
</dbReference>
<evidence type="ECO:0000256" key="8">
    <source>
        <dbReference type="SAM" id="MobiDB-lite"/>
    </source>
</evidence>
<accession>A7RF83</accession>
<dbReference type="GO" id="GO:0005886">
    <property type="term" value="C:plasma membrane"/>
    <property type="evidence" value="ECO:0000318"/>
    <property type="project" value="GO_Central"/>
</dbReference>
<dbReference type="GO" id="GO:0004930">
    <property type="term" value="F:G protein-coupled receptor activity"/>
    <property type="evidence" value="ECO:0000318"/>
    <property type="project" value="GO_Central"/>
</dbReference>
<gene>
    <name evidence="11" type="ORF">NEMVEDRAFT_v1g196320</name>
</gene>
<dbReference type="PANTHER" id="PTHR45695:SF9">
    <property type="entry name" value="LEUCOKININ RECEPTOR"/>
    <property type="match status" value="1"/>
</dbReference>
<evidence type="ECO:0000313" key="11">
    <source>
        <dbReference type="EMBL" id="EDO50053.1"/>
    </source>
</evidence>
<dbReference type="Gene3D" id="1.20.1070.10">
    <property type="entry name" value="Rhodopsin 7-helix transmembrane proteins"/>
    <property type="match status" value="1"/>
</dbReference>
<evidence type="ECO:0000256" key="4">
    <source>
        <dbReference type="ARBA" id="ARBA00023040"/>
    </source>
</evidence>
<dbReference type="STRING" id="45351.A7RF83"/>
<dbReference type="PANTHER" id="PTHR45695">
    <property type="entry name" value="LEUCOKININ RECEPTOR-RELATED"/>
    <property type="match status" value="1"/>
</dbReference>
<evidence type="ECO:0000256" key="5">
    <source>
        <dbReference type="ARBA" id="ARBA00023136"/>
    </source>
</evidence>
<feature type="region of interest" description="Disordered" evidence="8">
    <location>
        <begin position="374"/>
        <end position="399"/>
    </location>
</feature>
<dbReference type="PRINTS" id="PR00237">
    <property type="entry name" value="GPCRRHODOPSN"/>
</dbReference>
<feature type="compositionally biased region" description="Basic residues" evidence="8">
    <location>
        <begin position="381"/>
        <end position="391"/>
    </location>
</feature>
<keyword evidence="4" id="KW-0297">G-protein coupled receptor</keyword>
<feature type="transmembrane region" description="Helical" evidence="9">
    <location>
        <begin position="69"/>
        <end position="94"/>
    </location>
</feature>
<feature type="transmembrane region" description="Helical" evidence="9">
    <location>
        <begin position="205"/>
        <end position="228"/>
    </location>
</feature>
<proteinExistence type="predicted"/>
<dbReference type="SUPFAM" id="SSF81321">
    <property type="entry name" value="Family A G protein-coupled receptor-like"/>
    <property type="match status" value="1"/>
</dbReference>
<evidence type="ECO:0000256" key="3">
    <source>
        <dbReference type="ARBA" id="ARBA00022989"/>
    </source>
</evidence>
<evidence type="ECO:0000313" key="12">
    <source>
        <dbReference type="Proteomes" id="UP000001593"/>
    </source>
</evidence>
<dbReference type="InterPro" id="IPR000276">
    <property type="entry name" value="GPCR_Rhodpsn"/>
</dbReference>
<dbReference type="HOGENOM" id="CLU_009579_6_0_1"/>
<keyword evidence="6" id="KW-0675">Receptor</keyword>
<keyword evidence="5 9" id="KW-0472">Membrane</keyword>
<evidence type="ECO:0000256" key="9">
    <source>
        <dbReference type="SAM" id="Phobius"/>
    </source>
</evidence>
<feature type="transmembrane region" description="Helical" evidence="9">
    <location>
        <begin position="36"/>
        <end position="57"/>
    </location>
</feature>
<comment type="subcellular location">
    <subcellularLocation>
        <location evidence="1">Membrane</location>
        <topology evidence="1">Multi-pass membrane protein</topology>
    </subcellularLocation>
</comment>
<dbReference type="FunFam" id="1.20.1070.10:FF:000936">
    <property type="entry name" value="Predicted protein"/>
    <property type="match status" value="1"/>
</dbReference>
<dbReference type="InterPro" id="IPR017452">
    <property type="entry name" value="GPCR_Rhodpsn_7TM"/>
</dbReference>
<feature type="transmembrane region" description="Helical" evidence="9">
    <location>
        <begin position="257"/>
        <end position="277"/>
    </location>
</feature>
<evidence type="ECO:0000259" key="10">
    <source>
        <dbReference type="PROSITE" id="PS50262"/>
    </source>
</evidence>
<feature type="transmembrane region" description="Helical" evidence="9">
    <location>
        <begin position="114"/>
        <end position="133"/>
    </location>
</feature>
<dbReference type="FunCoup" id="A7RF83">
    <property type="interactions" value="154"/>
</dbReference>
<evidence type="ECO:0000256" key="6">
    <source>
        <dbReference type="ARBA" id="ARBA00023170"/>
    </source>
</evidence>
<keyword evidence="7" id="KW-0807">Transducer</keyword>
<dbReference type="CDD" id="cd00637">
    <property type="entry name" value="7tm_classA_rhodopsin-like"/>
    <property type="match status" value="1"/>
</dbReference>
<keyword evidence="12" id="KW-1185">Reference proteome</keyword>
<dbReference type="EMBL" id="DS469507">
    <property type="protein sequence ID" value="EDO50053.1"/>
    <property type="molecule type" value="Genomic_DNA"/>
</dbReference>
<name>A7RF83_NEMVE</name>